<gene>
    <name evidence="2" type="ORF">C8N24_2848</name>
</gene>
<sequence>MPAEHEIRALSDAKWRWATDGPLDRLEDLFDDELVFVHLNGHITSKPEWMGELRSQRFVYDRIETHETSVRVYGDAAIVVARGTFTINGGMVFKLVCTEVYAQRADGWKLVSLHACQDGY</sequence>
<protein>
    <submittedName>
        <fullName evidence="2">Uncharacterized protein DUF4440</fullName>
    </submittedName>
</protein>
<proteinExistence type="predicted"/>
<name>A0A660LJ27_9ACTN</name>
<evidence type="ECO:0000313" key="2">
    <source>
        <dbReference type="EMBL" id="RKQ92991.1"/>
    </source>
</evidence>
<dbReference type="InterPro" id="IPR027843">
    <property type="entry name" value="DUF4440"/>
</dbReference>
<dbReference type="Gene3D" id="3.10.450.50">
    <property type="match status" value="1"/>
</dbReference>
<dbReference type="Pfam" id="PF14534">
    <property type="entry name" value="DUF4440"/>
    <property type="match status" value="1"/>
</dbReference>
<evidence type="ECO:0000259" key="1">
    <source>
        <dbReference type="Pfam" id="PF14534"/>
    </source>
</evidence>
<dbReference type="OrthoDB" id="884581at2"/>
<dbReference type="InterPro" id="IPR032710">
    <property type="entry name" value="NTF2-like_dom_sf"/>
</dbReference>
<comment type="caution">
    <text evidence="2">The sequence shown here is derived from an EMBL/GenBank/DDBJ whole genome shotgun (WGS) entry which is preliminary data.</text>
</comment>
<dbReference type="RefSeq" id="WP_121250760.1">
    <property type="nucleotide sequence ID" value="NZ_RBIL01000001.1"/>
</dbReference>
<organism evidence="2 3">
    <name type="scientific">Solirubrobacter pauli</name>
    <dbReference type="NCBI Taxonomy" id="166793"/>
    <lineage>
        <taxon>Bacteria</taxon>
        <taxon>Bacillati</taxon>
        <taxon>Actinomycetota</taxon>
        <taxon>Thermoleophilia</taxon>
        <taxon>Solirubrobacterales</taxon>
        <taxon>Solirubrobacteraceae</taxon>
        <taxon>Solirubrobacter</taxon>
    </lineage>
</organism>
<dbReference type="EMBL" id="RBIL01000001">
    <property type="protein sequence ID" value="RKQ92991.1"/>
    <property type="molecule type" value="Genomic_DNA"/>
</dbReference>
<accession>A0A660LJ27</accession>
<dbReference type="SUPFAM" id="SSF54427">
    <property type="entry name" value="NTF2-like"/>
    <property type="match status" value="1"/>
</dbReference>
<dbReference type="Proteomes" id="UP000278962">
    <property type="component" value="Unassembled WGS sequence"/>
</dbReference>
<feature type="domain" description="DUF4440" evidence="1">
    <location>
        <begin position="7"/>
        <end position="110"/>
    </location>
</feature>
<keyword evidence="3" id="KW-1185">Reference proteome</keyword>
<dbReference type="AlphaFoldDB" id="A0A660LJ27"/>
<reference evidence="2 3" key="1">
    <citation type="submission" date="2018-10" db="EMBL/GenBank/DDBJ databases">
        <title>Genomic Encyclopedia of Archaeal and Bacterial Type Strains, Phase II (KMG-II): from individual species to whole genera.</title>
        <authorList>
            <person name="Goeker M."/>
        </authorList>
    </citation>
    <scope>NUCLEOTIDE SEQUENCE [LARGE SCALE GENOMIC DNA]</scope>
    <source>
        <strain evidence="2 3">DSM 14954</strain>
    </source>
</reference>
<evidence type="ECO:0000313" key="3">
    <source>
        <dbReference type="Proteomes" id="UP000278962"/>
    </source>
</evidence>